<dbReference type="EMBL" id="JARKIE010000229">
    <property type="protein sequence ID" value="KAJ7663664.1"/>
    <property type="molecule type" value="Genomic_DNA"/>
</dbReference>
<feature type="chain" id="PRO_5042144811" evidence="1">
    <location>
        <begin position="22"/>
        <end position="136"/>
    </location>
</feature>
<protein>
    <submittedName>
        <fullName evidence="2">Uncharacterized protein</fullName>
    </submittedName>
</protein>
<keyword evidence="1" id="KW-0732">Signal</keyword>
<accession>A0AAD7G7M8</accession>
<evidence type="ECO:0000313" key="2">
    <source>
        <dbReference type="EMBL" id="KAJ7663664.1"/>
    </source>
</evidence>
<dbReference type="InterPro" id="IPR028150">
    <property type="entry name" value="Lustrin_cystein"/>
</dbReference>
<evidence type="ECO:0000256" key="1">
    <source>
        <dbReference type="SAM" id="SignalP"/>
    </source>
</evidence>
<keyword evidence="3" id="KW-1185">Reference proteome</keyword>
<sequence length="136" mass="14688">MQLTRLVYLAVILGASTLVTAAPSPENKVTIDITVHMGDMQAEYAEIGPISCNKNSECPVGYGCLVVSCSELGLNVYSGKCHEIGRATADPGYLGLSAQFIHCKRDRDCPSGYYCVFRKVCVQRSKDSEGCLMARA</sequence>
<dbReference type="AlphaFoldDB" id="A0AAD7G7M8"/>
<dbReference type="Proteomes" id="UP001221757">
    <property type="component" value="Unassembled WGS sequence"/>
</dbReference>
<feature type="signal peptide" evidence="1">
    <location>
        <begin position="1"/>
        <end position="21"/>
    </location>
</feature>
<gene>
    <name evidence="2" type="ORF">B0H17DRAFT_1143907</name>
</gene>
<proteinExistence type="predicted"/>
<evidence type="ECO:0000313" key="3">
    <source>
        <dbReference type="Proteomes" id="UP001221757"/>
    </source>
</evidence>
<dbReference type="Pfam" id="PF14625">
    <property type="entry name" value="Lustrin_cystein"/>
    <property type="match status" value="2"/>
</dbReference>
<name>A0AAD7G7M8_MYCRO</name>
<comment type="caution">
    <text evidence="2">The sequence shown here is derived from an EMBL/GenBank/DDBJ whole genome shotgun (WGS) entry which is preliminary data.</text>
</comment>
<organism evidence="2 3">
    <name type="scientific">Mycena rosella</name>
    <name type="common">Pink bonnet</name>
    <name type="synonym">Agaricus rosellus</name>
    <dbReference type="NCBI Taxonomy" id="1033263"/>
    <lineage>
        <taxon>Eukaryota</taxon>
        <taxon>Fungi</taxon>
        <taxon>Dikarya</taxon>
        <taxon>Basidiomycota</taxon>
        <taxon>Agaricomycotina</taxon>
        <taxon>Agaricomycetes</taxon>
        <taxon>Agaricomycetidae</taxon>
        <taxon>Agaricales</taxon>
        <taxon>Marasmiineae</taxon>
        <taxon>Mycenaceae</taxon>
        <taxon>Mycena</taxon>
    </lineage>
</organism>
<reference evidence="2" key="1">
    <citation type="submission" date="2023-03" db="EMBL/GenBank/DDBJ databases">
        <title>Massive genome expansion in bonnet fungi (Mycena s.s.) driven by repeated elements and novel gene families across ecological guilds.</title>
        <authorList>
            <consortium name="Lawrence Berkeley National Laboratory"/>
            <person name="Harder C.B."/>
            <person name="Miyauchi S."/>
            <person name="Viragh M."/>
            <person name="Kuo A."/>
            <person name="Thoen E."/>
            <person name="Andreopoulos B."/>
            <person name="Lu D."/>
            <person name="Skrede I."/>
            <person name="Drula E."/>
            <person name="Henrissat B."/>
            <person name="Morin E."/>
            <person name="Kohler A."/>
            <person name="Barry K."/>
            <person name="LaButti K."/>
            <person name="Morin E."/>
            <person name="Salamov A."/>
            <person name="Lipzen A."/>
            <person name="Mereny Z."/>
            <person name="Hegedus B."/>
            <person name="Baldrian P."/>
            <person name="Stursova M."/>
            <person name="Weitz H."/>
            <person name="Taylor A."/>
            <person name="Grigoriev I.V."/>
            <person name="Nagy L.G."/>
            <person name="Martin F."/>
            <person name="Kauserud H."/>
        </authorList>
    </citation>
    <scope>NUCLEOTIDE SEQUENCE</scope>
    <source>
        <strain evidence="2">CBHHK067</strain>
    </source>
</reference>